<keyword evidence="1" id="KW-0472">Membrane</keyword>
<organism evidence="2 3">
    <name type="scientific">Mogibacterium diversum</name>
    <dbReference type="NCBI Taxonomy" id="114527"/>
    <lineage>
        <taxon>Bacteria</taxon>
        <taxon>Bacillati</taxon>
        <taxon>Bacillota</taxon>
        <taxon>Clostridia</taxon>
        <taxon>Peptostreptococcales</taxon>
        <taxon>Anaerovoracaceae</taxon>
        <taxon>Mogibacterium</taxon>
    </lineage>
</organism>
<dbReference type="EMBL" id="JABZQH010000018">
    <property type="protein sequence ID" value="MBF1351686.1"/>
    <property type="molecule type" value="Genomic_DNA"/>
</dbReference>
<proteinExistence type="predicted"/>
<dbReference type="AlphaFoldDB" id="A0A930EC99"/>
<evidence type="ECO:0000256" key="1">
    <source>
        <dbReference type="SAM" id="Phobius"/>
    </source>
</evidence>
<name>A0A930EC99_9FIRM</name>
<keyword evidence="1" id="KW-0812">Transmembrane</keyword>
<gene>
    <name evidence="2" type="ORF">HXM71_01010</name>
</gene>
<protein>
    <submittedName>
        <fullName evidence="2">DUF5457 domain-containing protein</fullName>
    </submittedName>
</protein>
<accession>A0A930EC99</accession>
<sequence>MRITKITLEEAVLAVLYAKSLEHPLWINASEVYWSLPFAEVSEREVTDMLTELVEEQRVKLYLGKYQLSKEEQIRLKEREPEAQKVRILDQGIKYDDVEKSHQEKLDTKFSVRSYHILQALTVFLLGFVLGGLCWGVSSAALSLETASFPHAVSLESIQESLAQVQERQVFQGYLLALTWVLLLVISGLLHYRQMRTKRKKDKL</sequence>
<evidence type="ECO:0000313" key="3">
    <source>
        <dbReference type="Proteomes" id="UP000722050"/>
    </source>
</evidence>
<dbReference type="Pfam" id="PF17540">
    <property type="entry name" value="DUF5457"/>
    <property type="match status" value="1"/>
</dbReference>
<keyword evidence="1" id="KW-1133">Transmembrane helix</keyword>
<dbReference type="InterPro" id="IPR035207">
    <property type="entry name" value="DUF5457"/>
</dbReference>
<reference evidence="2" key="1">
    <citation type="submission" date="2020-04" db="EMBL/GenBank/DDBJ databases">
        <title>Deep metagenomics examines the oral microbiome during advanced dental caries in children, revealing novel taxa and co-occurrences with host molecules.</title>
        <authorList>
            <person name="Baker J.L."/>
            <person name="Morton J.T."/>
            <person name="Dinis M."/>
            <person name="Alvarez R."/>
            <person name="Tran N.C."/>
            <person name="Knight R."/>
            <person name="Edlund A."/>
        </authorList>
    </citation>
    <scope>NUCLEOTIDE SEQUENCE</scope>
    <source>
        <strain evidence="2">JCVI_24_bin.8</strain>
    </source>
</reference>
<feature type="transmembrane region" description="Helical" evidence="1">
    <location>
        <begin position="171"/>
        <end position="192"/>
    </location>
</feature>
<comment type="caution">
    <text evidence="2">The sequence shown here is derived from an EMBL/GenBank/DDBJ whole genome shotgun (WGS) entry which is preliminary data.</text>
</comment>
<dbReference type="Proteomes" id="UP000722050">
    <property type="component" value="Unassembled WGS sequence"/>
</dbReference>
<feature type="transmembrane region" description="Helical" evidence="1">
    <location>
        <begin position="115"/>
        <end position="138"/>
    </location>
</feature>
<evidence type="ECO:0000313" key="2">
    <source>
        <dbReference type="EMBL" id="MBF1351686.1"/>
    </source>
</evidence>